<organism evidence="1 2">
    <name type="scientific">Hyunsoonleella rubra</name>
    <dbReference type="NCBI Taxonomy" id="1737062"/>
    <lineage>
        <taxon>Bacteria</taxon>
        <taxon>Pseudomonadati</taxon>
        <taxon>Bacteroidota</taxon>
        <taxon>Flavobacteriia</taxon>
        <taxon>Flavobacteriales</taxon>
        <taxon>Flavobacteriaceae</taxon>
    </lineage>
</organism>
<dbReference type="RefSeq" id="WP_380293862.1">
    <property type="nucleotide sequence ID" value="NZ_JBHULY010000039.1"/>
</dbReference>
<evidence type="ECO:0000313" key="1">
    <source>
        <dbReference type="EMBL" id="MFD2727724.1"/>
    </source>
</evidence>
<dbReference type="InterPro" id="IPR045607">
    <property type="entry name" value="DUF6452"/>
</dbReference>
<accession>A0ABW5TFR6</accession>
<dbReference type="EMBL" id="JBHULY010000039">
    <property type="protein sequence ID" value="MFD2727724.1"/>
    <property type="molecule type" value="Genomic_DNA"/>
</dbReference>
<dbReference type="Pfam" id="PF20050">
    <property type="entry name" value="DUF6452"/>
    <property type="match status" value="1"/>
</dbReference>
<protein>
    <submittedName>
        <fullName evidence="1">DUF6452 family protein</fullName>
    </submittedName>
</protein>
<dbReference type="Proteomes" id="UP001597476">
    <property type="component" value="Unassembled WGS sequence"/>
</dbReference>
<gene>
    <name evidence="1" type="ORF">ACFSR8_15985</name>
</gene>
<name>A0ABW5TFR6_9FLAO</name>
<sequence>MKKISVLVLMLFIVGNYSCERDDLCPDSTPTTPKLIIESFDISDQEESKNIFDLRIVGQGKENPLSIFLPGTENEVTYDGTGNVSTIYLPLRTDGDETVYTFIQEYAVDDDGNPTEGETDTVTIRYEREEVYVSRACGYKTIFKNVTVTPGDGWVTQIQAINSNQTVEDENETHFKLLF</sequence>
<evidence type="ECO:0000313" key="2">
    <source>
        <dbReference type="Proteomes" id="UP001597476"/>
    </source>
</evidence>
<keyword evidence="2" id="KW-1185">Reference proteome</keyword>
<comment type="caution">
    <text evidence="1">The sequence shown here is derived from an EMBL/GenBank/DDBJ whole genome shotgun (WGS) entry which is preliminary data.</text>
</comment>
<proteinExistence type="predicted"/>
<reference evidence="2" key="1">
    <citation type="journal article" date="2019" name="Int. J. Syst. Evol. Microbiol.">
        <title>The Global Catalogue of Microorganisms (GCM) 10K type strain sequencing project: providing services to taxonomists for standard genome sequencing and annotation.</title>
        <authorList>
            <consortium name="The Broad Institute Genomics Platform"/>
            <consortium name="The Broad Institute Genome Sequencing Center for Infectious Disease"/>
            <person name="Wu L."/>
            <person name="Ma J."/>
        </authorList>
    </citation>
    <scope>NUCLEOTIDE SEQUENCE [LARGE SCALE GENOMIC DNA]</scope>
    <source>
        <strain evidence="2">KCTC 42398</strain>
    </source>
</reference>